<feature type="transmembrane region" description="Helical" evidence="8">
    <location>
        <begin position="242"/>
        <end position="262"/>
    </location>
</feature>
<dbReference type="SMART" id="SM00724">
    <property type="entry name" value="TLC"/>
    <property type="match status" value="1"/>
</dbReference>
<evidence type="ECO:0000256" key="3">
    <source>
        <dbReference type="ARBA" id="ARBA00004991"/>
    </source>
</evidence>
<evidence type="ECO:0000256" key="7">
    <source>
        <dbReference type="PROSITE-ProRule" id="PRU00205"/>
    </source>
</evidence>
<keyword evidence="4 7" id="KW-0812">Transmembrane</keyword>
<comment type="subcellular location">
    <subcellularLocation>
        <location evidence="1">Membrane</location>
        <topology evidence="1">Multi-pass membrane protein</topology>
    </subcellularLocation>
</comment>
<feature type="transmembrane region" description="Helical" evidence="8">
    <location>
        <begin position="180"/>
        <end position="199"/>
    </location>
</feature>
<evidence type="ECO:0000256" key="5">
    <source>
        <dbReference type="ARBA" id="ARBA00022989"/>
    </source>
</evidence>
<evidence type="ECO:0000313" key="10">
    <source>
        <dbReference type="Proteomes" id="UP000694865"/>
    </source>
</evidence>
<evidence type="ECO:0000256" key="8">
    <source>
        <dbReference type="SAM" id="Phobius"/>
    </source>
</evidence>
<evidence type="ECO:0000259" key="9">
    <source>
        <dbReference type="PROSITE" id="PS50922"/>
    </source>
</evidence>
<dbReference type="Pfam" id="PF03798">
    <property type="entry name" value="TRAM_LAG1_CLN8"/>
    <property type="match status" value="1"/>
</dbReference>
<feature type="transmembrane region" description="Helical" evidence="8">
    <location>
        <begin position="152"/>
        <end position="173"/>
    </location>
</feature>
<dbReference type="Proteomes" id="UP000694865">
    <property type="component" value="Unplaced"/>
</dbReference>
<evidence type="ECO:0000256" key="1">
    <source>
        <dbReference type="ARBA" id="ARBA00004141"/>
    </source>
</evidence>
<feature type="transmembrane region" description="Helical" evidence="8">
    <location>
        <begin position="63"/>
        <end position="85"/>
    </location>
</feature>
<dbReference type="PANTHER" id="PTHR12560:SF58">
    <property type="entry name" value="CERAMIDE SYNTHASE 1"/>
    <property type="match status" value="1"/>
</dbReference>
<keyword evidence="10" id="KW-1185">Reference proteome</keyword>
<gene>
    <name evidence="11" type="primary">LOC100378441</name>
</gene>
<evidence type="ECO:0000256" key="6">
    <source>
        <dbReference type="ARBA" id="ARBA00023136"/>
    </source>
</evidence>
<dbReference type="PIRSF" id="PIRSF005225">
    <property type="entry name" value="LAG1_LAC1"/>
    <property type="match status" value="1"/>
</dbReference>
<reference evidence="11" key="1">
    <citation type="submission" date="2025-08" db="UniProtKB">
        <authorList>
            <consortium name="RefSeq"/>
        </authorList>
    </citation>
    <scope>IDENTIFICATION</scope>
    <source>
        <tissue evidence="11">Testes</tissue>
    </source>
</reference>
<proteinExistence type="predicted"/>
<dbReference type="InterPro" id="IPR016439">
    <property type="entry name" value="Lag1/Lac1-like"/>
</dbReference>
<evidence type="ECO:0000256" key="4">
    <source>
        <dbReference type="ARBA" id="ARBA00022692"/>
    </source>
</evidence>
<protein>
    <submittedName>
        <fullName evidence="11">Ceramide synthase 1-like</fullName>
    </submittedName>
</protein>
<evidence type="ECO:0000313" key="11">
    <source>
        <dbReference type="RefSeq" id="XP_006822803.1"/>
    </source>
</evidence>
<feature type="transmembrane region" description="Helical" evidence="8">
    <location>
        <begin position="111"/>
        <end position="132"/>
    </location>
</feature>
<sequence length="340" mass="40060">MDDKILIASKMGDQDSVILPMPGYYEMLTSVIPMQWSVIWKTPTDFDYFEQFSKYCHFTWFDVFIVFLFAVLWTWLRTALTYYLFQPFLDSLKMTDATSAAKTPESMYKSIWYSISWSYTAYLLFNGKYTIFQDPASIFADWSNGMEVPLDIYIIYVYQCGFYVHSIYASIYVDVIRSDFYLVMAHHILTIMLLAFSYIVRYHKIGVLVLFCHDLCDVLLETGKIITRTKQRNGKVYNLNEYIANATFAVFIFVWILTRLYWYPLKVLYAGGRFFHPVMPFVTTFNVMLWMLLAMNLYWFWMILDLLARLLSGQMSDGIRDSREENGAVPGKDKKAKKVQ</sequence>
<name>A0ABM0MS12_SACKO</name>
<accession>A0ABM0MS12</accession>
<feature type="domain" description="TLC" evidence="9">
    <location>
        <begin position="105"/>
        <end position="312"/>
    </location>
</feature>
<dbReference type="InterPro" id="IPR006634">
    <property type="entry name" value="TLC-dom"/>
</dbReference>
<dbReference type="PROSITE" id="PS50922">
    <property type="entry name" value="TLC"/>
    <property type="match status" value="1"/>
</dbReference>
<dbReference type="PANTHER" id="PTHR12560">
    <property type="entry name" value="LONGEVITY ASSURANCE FACTOR 1 LAG1"/>
    <property type="match status" value="1"/>
</dbReference>
<comment type="pathway">
    <text evidence="3">Sphingolipid metabolism.</text>
</comment>
<feature type="transmembrane region" description="Helical" evidence="8">
    <location>
        <begin position="274"/>
        <end position="301"/>
    </location>
</feature>
<dbReference type="RefSeq" id="XP_006822803.1">
    <property type="nucleotide sequence ID" value="XM_006822740.1"/>
</dbReference>
<organism evidence="10 11">
    <name type="scientific">Saccoglossus kowalevskii</name>
    <name type="common">Acorn worm</name>
    <dbReference type="NCBI Taxonomy" id="10224"/>
    <lineage>
        <taxon>Eukaryota</taxon>
        <taxon>Metazoa</taxon>
        <taxon>Hemichordata</taxon>
        <taxon>Enteropneusta</taxon>
        <taxon>Harrimaniidae</taxon>
        <taxon>Saccoglossus</taxon>
    </lineage>
</organism>
<dbReference type="GeneID" id="100378441"/>
<comment type="pathway">
    <text evidence="2">Lipid metabolism; sphingolipid metabolism.</text>
</comment>
<keyword evidence="6 7" id="KW-0472">Membrane</keyword>
<evidence type="ECO:0000256" key="2">
    <source>
        <dbReference type="ARBA" id="ARBA00004760"/>
    </source>
</evidence>
<keyword evidence="5 8" id="KW-1133">Transmembrane helix</keyword>